<dbReference type="KEGG" id="vie:OL234_08085"/>
<evidence type="ECO:0000313" key="7">
    <source>
        <dbReference type="EMBL" id="WEG74338.1"/>
    </source>
</evidence>
<organism evidence="7 8">
    <name type="scientific">Vagococcus intermedius</name>
    <dbReference type="NCBI Taxonomy" id="2991418"/>
    <lineage>
        <taxon>Bacteria</taxon>
        <taxon>Bacillati</taxon>
        <taxon>Bacillota</taxon>
        <taxon>Bacilli</taxon>
        <taxon>Lactobacillales</taxon>
        <taxon>Enterococcaceae</taxon>
        <taxon>Vagococcus</taxon>
    </lineage>
</organism>
<feature type="transmembrane region" description="Helical" evidence="6">
    <location>
        <begin position="73"/>
        <end position="96"/>
    </location>
</feature>
<keyword evidence="6" id="KW-1003">Cell membrane</keyword>
<feature type="transmembrane region" description="Helical" evidence="6">
    <location>
        <begin position="41"/>
        <end position="61"/>
    </location>
</feature>
<gene>
    <name evidence="7" type="ORF">OL234_08085</name>
</gene>
<dbReference type="Proteomes" id="UP001179647">
    <property type="component" value="Chromosome"/>
</dbReference>
<protein>
    <recommendedName>
        <fullName evidence="6">Probable membrane transporter protein</fullName>
    </recommendedName>
</protein>
<reference evidence="7" key="1">
    <citation type="submission" date="2022-10" db="EMBL/GenBank/DDBJ databases">
        <title>Vagococcus sp. isolated from poultry meat.</title>
        <authorList>
            <person name="Johansson P."/>
            <person name="Bjorkroth J."/>
        </authorList>
    </citation>
    <scope>NUCLEOTIDE SEQUENCE</scope>
    <source>
        <strain evidence="7">STAA11</strain>
    </source>
</reference>
<sequence>MSIYFIYFLIIVLANTIGAISGMGGGVIIKPMFDALGYHSLEAIAFYSCVAVFTMSIASTYKQVKNGFEINWSNASAISLGSVIGGVAGNKLFNYLLSYYGDQKQVQFLQIILTVLSLVFVLIYTLKGTKTFQLTNLVMYFLVGGILGGFSTLLGIGGGPINVSFLIVCFSLTMKEATVYSIITIFFSQLAKLFEIAFSGSYENFDLSLLIAIIPAAIIGGYIGGIISGKLSDKWVTKLFVSVVCLVILMNLYNGWQLYH</sequence>
<keyword evidence="8" id="KW-1185">Reference proteome</keyword>
<evidence type="ECO:0000256" key="3">
    <source>
        <dbReference type="ARBA" id="ARBA00022692"/>
    </source>
</evidence>
<evidence type="ECO:0000256" key="4">
    <source>
        <dbReference type="ARBA" id="ARBA00022989"/>
    </source>
</evidence>
<name>A0AAF0I7H0_9ENTE</name>
<accession>A0AAF0I7H0</accession>
<comment type="subcellular location">
    <subcellularLocation>
        <location evidence="6">Cell membrane</location>
        <topology evidence="6">Multi-pass membrane protein</topology>
    </subcellularLocation>
    <subcellularLocation>
        <location evidence="1">Membrane</location>
        <topology evidence="1">Multi-pass membrane protein</topology>
    </subcellularLocation>
</comment>
<dbReference type="InterPro" id="IPR002781">
    <property type="entry name" value="TM_pro_TauE-like"/>
</dbReference>
<dbReference type="AlphaFoldDB" id="A0AAF0I7H0"/>
<feature type="transmembrane region" description="Helical" evidence="6">
    <location>
        <begin position="138"/>
        <end position="156"/>
    </location>
</feature>
<keyword evidence="3 6" id="KW-0812">Transmembrane</keyword>
<keyword evidence="4 6" id="KW-1133">Transmembrane helix</keyword>
<dbReference type="RefSeq" id="WP_275470137.1">
    <property type="nucleotide sequence ID" value="NZ_CP110232.1"/>
</dbReference>
<dbReference type="Pfam" id="PF01925">
    <property type="entry name" value="TauE"/>
    <property type="match status" value="1"/>
</dbReference>
<comment type="similarity">
    <text evidence="2 6">Belongs to the 4-toluene sulfonate uptake permease (TSUP) (TC 2.A.102) family.</text>
</comment>
<evidence type="ECO:0000256" key="1">
    <source>
        <dbReference type="ARBA" id="ARBA00004141"/>
    </source>
</evidence>
<evidence type="ECO:0000256" key="6">
    <source>
        <dbReference type="RuleBase" id="RU363041"/>
    </source>
</evidence>
<feature type="transmembrane region" description="Helical" evidence="6">
    <location>
        <begin position="6"/>
        <end position="29"/>
    </location>
</feature>
<evidence type="ECO:0000256" key="5">
    <source>
        <dbReference type="ARBA" id="ARBA00023136"/>
    </source>
</evidence>
<dbReference type="PANTHER" id="PTHR43701">
    <property type="entry name" value="MEMBRANE TRANSPORTER PROTEIN MJ0441-RELATED"/>
    <property type="match status" value="1"/>
</dbReference>
<feature type="transmembrane region" description="Helical" evidence="6">
    <location>
        <begin position="207"/>
        <end position="227"/>
    </location>
</feature>
<dbReference type="PANTHER" id="PTHR43701:SF2">
    <property type="entry name" value="MEMBRANE TRANSPORTER PROTEIN YJNA-RELATED"/>
    <property type="match status" value="1"/>
</dbReference>
<dbReference type="EMBL" id="CP110232">
    <property type="protein sequence ID" value="WEG74338.1"/>
    <property type="molecule type" value="Genomic_DNA"/>
</dbReference>
<evidence type="ECO:0000313" key="8">
    <source>
        <dbReference type="Proteomes" id="UP001179647"/>
    </source>
</evidence>
<evidence type="ECO:0000256" key="2">
    <source>
        <dbReference type="ARBA" id="ARBA00009142"/>
    </source>
</evidence>
<dbReference type="InterPro" id="IPR051598">
    <property type="entry name" value="TSUP/Inactive_protease-like"/>
</dbReference>
<proteinExistence type="inferred from homology"/>
<feature type="transmembrane region" description="Helical" evidence="6">
    <location>
        <begin position="163"/>
        <end position="187"/>
    </location>
</feature>
<keyword evidence="5 6" id="KW-0472">Membrane</keyword>
<feature type="transmembrane region" description="Helical" evidence="6">
    <location>
        <begin position="108"/>
        <end position="126"/>
    </location>
</feature>
<feature type="transmembrane region" description="Helical" evidence="6">
    <location>
        <begin position="239"/>
        <end position="259"/>
    </location>
</feature>
<dbReference type="GO" id="GO:0005886">
    <property type="term" value="C:plasma membrane"/>
    <property type="evidence" value="ECO:0007669"/>
    <property type="project" value="UniProtKB-SubCell"/>
</dbReference>